<evidence type="ECO:0000256" key="1">
    <source>
        <dbReference type="SAM" id="MobiDB-lite"/>
    </source>
</evidence>
<evidence type="ECO:0000313" key="3">
    <source>
        <dbReference type="Proteomes" id="UP001165083"/>
    </source>
</evidence>
<keyword evidence="3" id="KW-1185">Reference proteome</keyword>
<feature type="compositionally biased region" description="Low complexity" evidence="1">
    <location>
        <begin position="126"/>
        <end position="194"/>
    </location>
</feature>
<dbReference type="AlphaFoldDB" id="A0A9W6YIW7"/>
<comment type="caution">
    <text evidence="2">The sequence shown here is derived from an EMBL/GenBank/DDBJ whole genome shotgun (WGS) entry which is preliminary data.</text>
</comment>
<proteinExistence type="predicted"/>
<feature type="region of interest" description="Disordered" evidence="1">
    <location>
        <begin position="116"/>
        <end position="203"/>
    </location>
</feature>
<evidence type="ECO:0000313" key="2">
    <source>
        <dbReference type="EMBL" id="GMF64697.1"/>
    </source>
</evidence>
<gene>
    <name evidence="2" type="ORF">Plil01_001747200</name>
</gene>
<reference evidence="2" key="1">
    <citation type="submission" date="2023-04" db="EMBL/GenBank/DDBJ databases">
        <title>Phytophthora lilii NBRC 32176.</title>
        <authorList>
            <person name="Ichikawa N."/>
            <person name="Sato H."/>
            <person name="Tonouchi N."/>
        </authorList>
    </citation>
    <scope>NUCLEOTIDE SEQUENCE</scope>
    <source>
        <strain evidence="2">NBRC 32176</strain>
    </source>
</reference>
<accession>A0A9W6YIW7</accession>
<dbReference type="EMBL" id="BSXW01012427">
    <property type="protein sequence ID" value="GMF64697.1"/>
    <property type="molecule type" value="Genomic_DNA"/>
</dbReference>
<protein>
    <submittedName>
        <fullName evidence="2">Unnamed protein product</fullName>
    </submittedName>
</protein>
<dbReference type="Proteomes" id="UP001165083">
    <property type="component" value="Unassembled WGS sequence"/>
</dbReference>
<organism evidence="2 3">
    <name type="scientific">Phytophthora lilii</name>
    <dbReference type="NCBI Taxonomy" id="2077276"/>
    <lineage>
        <taxon>Eukaryota</taxon>
        <taxon>Sar</taxon>
        <taxon>Stramenopiles</taxon>
        <taxon>Oomycota</taxon>
        <taxon>Peronosporomycetes</taxon>
        <taxon>Peronosporales</taxon>
        <taxon>Peronosporaceae</taxon>
        <taxon>Phytophthora</taxon>
    </lineage>
</organism>
<sequence>MELQSLNPFGKATAECGFSLANGTARDLPAQVQWKDFGYSHQGPCEVWCDDKLAFMDTNCALHYPEVPASLPYDVDVCSGAKMIQSYWIALHGLPWQLYLNCVPLTGEVNGTANALAGESDSEQNPPATTDTTTSTTTTTEAPTAATEAPFTSADTHVTTTDAPEAATPEVTPATPIVTTATSTATKTISQTDTGAKCSRRRT</sequence>
<dbReference type="OrthoDB" id="163361at2759"/>
<name>A0A9W6YIW7_9STRA</name>